<accession>A0A1I2H160</accession>
<dbReference type="EMBL" id="FONN01000019">
    <property type="protein sequence ID" value="SFF22471.1"/>
    <property type="molecule type" value="Genomic_DNA"/>
</dbReference>
<organism evidence="1 2">
    <name type="scientific">Paenibacillus algorifonticola</name>
    <dbReference type="NCBI Taxonomy" id="684063"/>
    <lineage>
        <taxon>Bacteria</taxon>
        <taxon>Bacillati</taxon>
        <taxon>Bacillota</taxon>
        <taxon>Bacilli</taxon>
        <taxon>Bacillales</taxon>
        <taxon>Paenibacillaceae</taxon>
        <taxon>Paenibacillus</taxon>
    </lineage>
</organism>
<name>A0A1I2H160_9BACL</name>
<protein>
    <submittedName>
        <fullName evidence="1">Uncharacterized protein</fullName>
    </submittedName>
</protein>
<dbReference type="AlphaFoldDB" id="A0A1I2H160"/>
<gene>
    <name evidence="1" type="ORF">SAMN04487969_11920</name>
</gene>
<reference evidence="2" key="1">
    <citation type="submission" date="2016-10" db="EMBL/GenBank/DDBJ databases">
        <authorList>
            <person name="Varghese N."/>
            <person name="Submissions S."/>
        </authorList>
    </citation>
    <scope>NUCLEOTIDE SEQUENCE [LARGE SCALE GENOMIC DNA]</scope>
    <source>
        <strain evidence="2">CGMCC 1.10223</strain>
    </source>
</reference>
<evidence type="ECO:0000313" key="1">
    <source>
        <dbReference type="EMBL" id="SFF22471.1"/>
    </source>
</evidence>
<evidence type="ECO:0000313" key="2">
    <source>
        <dbReference type="Proteomes" id="UP000183410"/>
    </source>
</evidence>
<dbReference type="Proteomes" id="UP000183410">
    <property type="component" value="Unassembled WGS sequence"/>
</dbReference>
<keyword evidence="2" id="KW-1185">Reference proteome</keyword>
<proteinExistence type="predicted"/>
<sequence length="65" mass="7075">MHFDVYKRDGDGGLQSVQTLRSINSNADHLQEALKITEAILRGEYAGEGVRELEETIAATAAASR</sequence>